<proteinExistence type="predicted"/>
<gene>
    <name evidence="3" type="ORF">Tci_060910</name>
</gene>
<dbReference type="Pfam" id="PF24714">
    <property type="entry name" value="TOR1L1_N"/>
    <property type="match status" value="1"/>
</dbReference>
<dbReference type="PANTHER" id="PTHR31355">
    <property type="entry name" value="MICROTUBULE-ASSOCIATED PROTEIN TORTIFOLIA1"/>
    <property type="match status" value="1"/>
</dbReference>
<dbReference type="Gene3D" id="1.25.10.10">
    <property type="entry name" value="Leucine-rich Repeat Variant"/>
    <property type="match status" value="1"/>
</dbReference>
<feature type="compositionally biased region" description="Low complexity" evidence="1">
    <location>
        <begin position="311"/>
        <end position="324"/>
    </location>
</feature>
<organism evidence="3">
    <name type="scientific">Tanacetum cinerariifolium</name>
    <name type="common">Dalmatian daisy</name>
    <name type="synonym">Chrysanthemum cinerariifolium</name>
    <dbReference type="NCBI Taxonomy" id="118510"/>
    <lineage>
        <taxon>Eukaryota</taxon>
        <taxon>Viridiplantae</taxon>
        <taxon>Streptophyta</taxon>
        <taxon>Embryophyta</taxon>
        <taxon>Tracheophyta</taxon>
        <taxon>Spermatophyta</taxon>
        <taxon>Magnoliopsida</taxon>
        <taxon>eudicotyledons</taxon>
        <taxon>Gunneridae</taxon>
        <taxon>Pentapetalae</taxon>
        <taxon>asterids</taxon>
        <taxon>campanulids</taxon>
        <taxon>Asterales</taxon>
        <taxon>Asteraceae</taxon>
        <taxon>Asteroideae</taxon>
        <taxon>Anthemideae</taxon>
        <taxon>Anthemidinae</taxon>
        <taxon>Tanacetum</taxon>
    </lineage>
</organism>
<dbReference type="InterPro" id="IPR033337">
    <property type="entry name" value="TORTIFOLIA1/SINE1-2"/>
</dbReference>
<dbReference type="PANTHER" id="PTHR31355:SF25">
    <property type="entry name" value="MT-ASSOCIATED PROTEIN TORTIFOLIA1_SPIRAL2"/>
    <property type="match status" value="1"/>
</dbReference>
<comment type="caution">
    <text evidence="3">The sequence shown here is derived from an EMBL/GenBank/DDBJ whole genome shotgun (WGS) entry which is preliminary data.</text>
</comment>
<dbReference type="SUPFAM" id="SSF48371">
    <property type="entry name" value="ARM repeat"/>
    <property type="match status" value="1"/>
</dbReference>
<evidence type="ECO:0000259" key="2">
    <source>
        <dbReference type="Pfam" id="PF24714"/>
    </source>
</evidence>
<accession>A0A6L2NV69</accession>
<name>A0A6L2NV69_TANCI</name>
<dbReference type="GO" id="GO:0008017">
    <property type="term" value="F:microtubule binding"/>
    <property type="evidence" value="ECO:0007669"/>
    <property type="project" value="InterPro"/>
</dbReference>
<evidence type="ECO:0000313" key="3">
    <source>
        <dbReference type="EMBL" id="GEU88932.1"/>
    </source>
</evidence>
<sequence>MPPPSSRDFKHNLLICLTKLSDRDTHSTASTELHTIAKTLTHNNLSPFISSIIITTNPSDKPFVRKQCLALISTLCHAHGTTLSPYVSKLINYVVKRLRDTDTSVRTSCVIAAGDIASVSTFFNVVKPFVEALVTEQDCHAQIGSALCVAAVLRHAPEPDTAYLKRLVVRVERLLKSDTFKAKAALCTVIVCVIDVGCCEGLVVVKSLVNLMVEFVVKSEDWCVRKGAAEVLEKLAVVEGELCKEFKSSCLKTFEAKRFDKVKSVRETMNQMIEAWNAIPDVAEGISPKEVDVLAPRTPQIMSRRTVPHGSSSSTSTRRNSFENSSRKTGPAMFRKLDRKKPNERKLDSAVATPPSTTLVTKAEGSLKHRSKKHEIKRVLFSENSDEKTLESHYHDDRSTSGVVESNANLEINVVQQESEDLSLIRNQLAQIETQQSTLFDLLEKFIGSSQNGMRSLESRVHGLESTLDEISFDLAKSSGRLSNPEPTPCCKFPGAALLSSKLWKKAETRHMTIKNTNRESYNLQNTGFHLQPNRSGLIKNPLAEAHQM</sequence>
<dbReference type="AlphaFoldDB" id="A0A6L2NV69"/>
<dbReference type="EMBL" id="BKCJ010009853">
    <property type="protein sequence ID" value="GEU88932.1"/>
    <property type="molecule type" value="Genomic_DNA"/>
</dbReference>
<feature type="domain" description="TORTIFOLIA1/SINE1-2 N-terminal" evidence="2">
    <location>
        <begin position="8"/>
        <end position="277"/>
    </location>
</feature>
<dbReference type="GO" id="GO:0005874">
    <property type="term" value="C:microtubule"/>
    <property type="evidence" value="ECO:0007669"/>
    <property type="project" value="InterPro"/>
</dbReference>
<dbReference type="InterPro" id="IPR057600">
    <property type="entry name" value="TORTIFOLIA1/SINE1-2_N"/>
</dbReference>
<feature type="region of interest" description="Disordered" evidence="1">
    <location>
        <begin position="297"/>
        <end position="372"/>
    </location>
</feature>
<dbReference type="InterPro" id="IPR011989">
    <property type="entry name" value="ARM-like"/>
</dbReference>
<dbReference type="InterPro" id="IPR016024">
    <property type="entry name" value="ARM-type_fold"/>
</dbReference>
<protein>
    <submittedName>
        <fullName evidence="3">Tortifolia1-like protein 4</fullName>
    </submittedName>
</protein>
<reference evidence="3" key="1">
    <citation type="journal article" date="2019" name="Sci. Rep.">
        <title>Draft genome of Tanacetum cinerariifolium, the natural source of mosquito coil.</title>
        <authorList>
            <person name="Yamashiro T."/>
            <person name="Shiraishi A."/>
            <person name="Satake H."/>
            <person name="Nakayama K."/>
        </authorList>
    </citation>
    <scope>NUCLEOTIDE SEQUENCE</scope>
</reference>
<evidence type="ECO:0000256" key="1">
    <source>
        <dbReference type="SAM" id="MobiDB-lite"/>
    </source>
</evidence>